<evidence type="ECO:0000256" key="1">
    <source>
        <dbReference type="ARBA" id="ARBA00022448"/>
    </source>
</evidence>
<evidence type="ECO:0000256" key="8">
    <source>
        <dbReference type="ARBA" id="ARBA00023136"/>
    </source>
</evidence>
<evidence type="ECO:0000256" key="7">
    <source>
        <dbReference type="ARBA" id="ARBA00023065"/>
    </source>
</evidence>
<keyword evidence="10" id="KW-0675">Receptor</keyword>
<evidence type="ECO:0000256" key="14">
    <source>
        <dbReference type="ARBA" id="ARBA00023257"/>
    </source>
</evidence>
<protein>
    <submittedName>
        <fullName evidence="22">Gamma-aminobutyric acid receptor alpha-like</fullName>
    </submittedName>
</protein>
<dbReference type="RefSeq" id="XP_013411589.1">
    <property type="nucleotide sequence ID" value="XM_013556135.1"/>
</dbReference>
<keyword evidence="13" id="KW-0868">Chloride</keyword>
<feature type="domain" description="Neurotransmitter-gated ion-channel transmembrane" evidence="20">
    <location>
        <begin position="237"/>
        <end position="462"/>
    </location>
</feature>
<dbReference type="InterPro" id="IPR006028">
    <property type="entry name" value="GABAA/Glycine_rcpt"/>
</dbReference>
<keyword evidence="15" id="KW-1071">Ligand-gated ion channel</keyword>
<dbReference type="NCBIfam" id="TIGR00860">
    <property type="entry name" value="LIC"/>
    <property type="match status" value="1"/>
</dbReference>
<dbReference type="InterPro" id="IPR036734">
    <property type="entry name" value="Neur_chan_lig-bd_sf"/>
</dbReference>
<sequence>MSIHVFLIPSVLCSEDLRQNVSATLDNLLQFYDSNLRPGYGGSPTIIKTDIYIRSMGPISEVEMTYSMDCYFRQTWLDERLAFNSPNLSTLAVHYSLLEKIWTPDTVIYNGLKSHAHTITTPNKFLRICQDGTIYYSMRLTIKTSCPMALQYFPLDYQICPLVIGSDAYTDRETVYEWKQANASSITIDPGVKLSQFNLIGHPHTNYTLQWPSKGSLKVLEVKFQFRRNMGYFLLQVYVPCSLVVVLSFVSFWINREATADRVGLGITTVLTLTTMFMENKMDLPKTSTSTALDWFFIMCFTYIIATMLEFAAVHYFTKIGSGEVDVTWAEDEEEEEEKSFKQQNERVKVEYLSGVKNRFSKREPRESGSPGCFSSKKARHRKHRFTQPHRTLIQHRIHNVMQKSEEHGCLLCLRCLRGDSKYRKLLTMRGSPDGINSVSRIDKVSRIVFPLTFTILNVLYWHTCSSQKFEMPI</sequence>
<feature type="transmembrane region" description="Helical" evidence="18">
    <location>
        <begin position="260"/>
        <end position="280"/>
    </location>
</feature>
<dbReference type="AlphaFoldDB" id="A0A1S3JNP3"/>
<evidence type="ECO:0000256" key="6">
    <source>
        <dbReference type="ARBA" id="ARBA00023018"/>
    </source>
</evidence>
<keyword evidence="16 18" id="KW-0407">Ion channel</keyword>
<evidence type="ECO:0000256" key="10">
    <source>
        <dbReference type="ARBA" id="ARBA00023170"/>
    </source>
</evidence>
<dbReference type="GO" id="GO:0005254">
    <property type="term" value="F:chloride channel activity"/>
    <property type="evidence" value="ECO:0007669"/>
    <property type="project" value="UniProtKB-KW"/>
</dbReference>
<organism evidence="21 22">
    <name type="scientific">Lingula anatina</name>
    <name type="common">Brachiopod</name>
    <name type="synonym">Lingula unguis</name>
    <dbReference type="NCBI Taxonomy" id="7574"/>
    <lineage>
        <taxon>Eukaryota</taxon>
        <taxon>Metazoa</taxon>
        <taxon>Spiralia</taxon>
        <taxon>Lophotrochozoa</taxon>
        <taxon>Brachiopoda</taxon>
        <taxon>Linguliformea</taxon>
        <taxon>Lingulata</taxon>
        <taxon>Lingulida</taxon>
        <taxon>Linguloidea</taxon>
        <taxon>Lingulidae</taxon>
        <taxon>Lingula</taxon>
    </lineage>
</organism>
<evidence type="ECO:0000259" key="19">
    <source>
        <dbReference type="Pfam" id="PF02931"/>
    </source>
</evidence>
<dbReference type="InterPro" id="IPR006202">
    <property type="entry name" value="Neur_chan_lig-bd"/>
</dbReference>
<keyword evidence="11" id="KW-0869">Chloride channel</keyword>
<dbReference type="InterPro" id="IPR001390">
    <property type="entry name" value="GABAAa_rcpt"/>
</dbReference>
<evidence type="ECO:0000256" key="15">
    <source>
        <dbReference type="ARBA" id="ARBA00023286"/>
    </source>
</evidence>
<dbReference type="PRINTS" id="PR00252">
    <property type="entry name" value="NRIONCHANNEL"/>
</dbReference>
<dbReference type="Pfam" id="PF02932">
    <property type="entry name" value="Neur_chan_memb"/>
    <property type="match status" value="1"/>
</dbReference>
<evidence type="ECO:0000256" key="13">
    <source>
        <dbReference type="ARBA" id="ARBA00023214"/>
    </source>
</evidence>
<dbReference type="STRING" id="7574.A0A1S3JNP3"/>
<dbReference type="Gene3D" id="2.70.170.10">
    <property type="entry name" value="Neurotransmitter-gated ion-channel ligand-binding domain"/>
    <property type="match status" value="1"/>
</dbReference>
<dbReference type="PANTHER" id="PTHR18945">
    <property type="entry name" value="NEUROTRANSMITTER GATED ION CHANNEL"/>
    <property type="match status" value="1"/>
</dbReference>
<dbReference type="InterPro" id="IPR006201">
    <property type="entry name" value="Neur_channel"/>
</dbReference>
<keyword evidence="14" id="KW-0628">Postsynaptic cell membrane</keyword>
<dbReference type="PROSITE" id="PS00236">
    <property type="entry name" value="NEUROTR_ION_CHANNEL"/>
    <property type="match status" value="1"/>
</dbReference>
<dbReference type="KEGG" id="lak:106174535"/>
<feature type="transmembrane region" description="Helical" evidence="18">
    <location>
        <begin position="232"/>
        <end position="254"/>
    </location>
</feature>
<evidence type="ECO:0000256" key="2">
    <source>
        <dbReference type="ARBA" id="ARBA00022475"/>
    </source>
</evidence>
<dbReference type="Gene3D" id="1.20.58.390">
    <property type="entry name" value="Neurotransmitter-gated ion-channel transmembrane domain"/>
    <property type="match status" value="1"/>
</dbReference>
<evidence type="ECO:0000256" key="4">
    <source>
        <dbReference type="ARBA" id="ARBA00022729"/>
    </source>
</evidence>
<dbReference type="Proteomes" id="UP000085678">
    <property type="component" value="Unplaced"/>
</dbReference>
<dbReference type="SUPFAM" id="SSF90112">
    <property type="entry name" value="Neurotransmitter-gated ion-channel transmembrane pore"/>
    <property type="match status" value="1"/>
</dbReference>
<feature type="domain" description="Neurotransmitter-gated ion-channel ligand-binding" evidence="19">
    <location>
        <begin position="24"/>
        <end position="230"/>
    </location>
</feature>
<dbReference type="OrthoDB" id="203862at2759"/>
<dbReference type="InterPro" id="IPR036719">
    <property type="entry name" value="Neuro-gated_channel_TM_sf"/>
</dbReference>
<dbReference type="FunCoup" id="A0A1S3JNP3">
    <property type="interactions" value="165"/>
</dbReference>
<comment type="subcellular location">
    <subcellularLocation>
        <location evidence="17">Postsynaptic cell membrane</location>
        <topology evidence="17">Multi-pass membrane protein</topology>
    </subcellularLocation>
</comment>
<feature type="transmembrane region" description="Helical" evidence="18">
    <location>
        <begin position="292"/>
        <end position="317"/>
    </location>
</feature>
<dbReference type="GO" id="GO:0004890">
    <property type="term" value="F:GABA-A receptor activity"/>
    <property type="evidence" value="ECO:0007669"/>
    <property type="project" value="InterPro"/>
</dbReference>
<name>A0A1S3JNP3_LINAN</name>
<dbReference type="InParanoid" id="A0A1S3JNP3"/>
<reference evidence="22" key="1">
    <citation type="submission" date="2025-08" db="UniProtKB">
        <authorList>
            <consortium name="RefSeq"/>
        </authorList>
    </citation>
    <scope>IDENTIFICATION</scope>
    <source>
        <tissue evidence="22">Gonads</tissue>
    </source>
</reference>
<comment type="caution">
    <text evidence="18">Lacks conserved residue(s) required for the propagation of feature annotation.</text>
</comment>
<keyword evidence="4" id="KW-0732">Signal</keyword>
<dbReference type="InterPro" id="IPR038050">
    <property type="entry name" value="Neuro_actylchol_rec"/>
</dbReference>
<evidence type="ECO:0000256" key="17">
    <source>
        <dbReference type="ARBA" id="ARBA00034104"/>
    </source>
</evidence>
<dbReference type="Pfam" id="PF02931">
    <property type="entry name" value="Neur_chan_LBD"/>
    <property type="match status" value="1"/>
</dbReference>
<keyword evidence="12" id="KW-0325">Glycoprotein</keyword>
<evidence type="ECO:0000256" key="5">
    <source>
        <dbReference type="ARBA" id="ARBA00022989"/>
    </source>
</evidence>
<keyword evidence="21" id="KW-1185">Reference proteome</keyword>
<evidence type="ECO:0000256" key="16">
    <source>
        <dbReference type="ARBA" id="ARBA00023303"/>
    </source>
</evidence>
<keyword evidence="9" id="KW-1015">Disulfide bond</keyword>
<dbReference type="GeneID" id="106174535"/>
<keyword evidence="3 18" id="KW-0812">Transmembrane</keyword>
<dbReference type="GO" id="GO:0005230">
    <property type="term" value="F:extracellular ligand-gated monoatomic ion channel activity"/>
    <property type="evidence" value="ECO:0007669"/>
    <property type="project" value="InterPro"/>
</dbReference>
<evidence type="ECO:0000313" key="21">
    <source>
        <dbReference type="Proteomes" id="UP000085678"/>
    </source>
</evidence>
<dbReference type="PRINTS" id="PR00253">
    <property type="entry name" value="GABAARECEPTR"/>
</dbReference>
<gene>
    <name evidence="22" type="primary">LOC106174535</name>
</gene>
<keyword evidence="6" id="KW-0770">Synapse</keyword>
<comment type="similarity">
    <text evidence="18">Belongs to the ligand-gated ion channel (TC 1.A.9) family.</text>
</comment>
<keyword evidence="5 18" id="KW-1133">Transmembrane helix</keyword>
<dbReference type="CDD" id="cd19049">
    <property type="entry name" value="LGIC_TM_anion"/>
    <property type="match status" value="1"/>
</dbReference>
<keyword evidence="2" id="KW-1003">Cell membrane</keyword>
<dbReference type="SUPFAM" id="SSF63712">
    <property type="entry name" value="Nicotinic receptor ligand binding domain-like"/>
    <property type="match status" value="1"/>
</dbReference>
<keyword evidence="1 18" id="KW-0813">Transport</keyword>
<dbReference type="InterPro" id="IPR006029">
    <property type="entry name" value="Neurotrans-gated_channel_TM"/>
</dbReference>
<evidence type="ECO:0000256" key="11">
    <source>
        <dbReference type="ARBA" id="ARBA00023173"/>
    </source>
</evidence>
<evidence type="ECO:0000256" key="9">
    <source>
        <dbReference type="ARBA" id="ARBA00023157"/>
    </source>
</evidence>
<evidence type="ECO:0000256" key="3">
    <source>
        <dbReference type="ARBA" id="ARBA00022692"/>
    </source>
</evidence>
<proteinExistence type="inferred from homology"/>
<evidence type="ECO:0000259" key="20">
    <source>
        <dbReference type="Pfam" id="PF02932"/>
    </source>
</evidence>
<dbReference type="PRINTS" id="PR01079">
    <property type="entry name" value="GABAARALPHA"/>
</dbReference>
<dbReference type="InterPro" id="IPR018000">
    <property type="entry name" value="Neurotransmitter_ion_chnl_CS"/>
</dbReference>
<dbReference type="GO" id="GO:0045211">
    <property type="term" value="C:postsynaptic membrane"/>
    <property type="evidence" value="ECO:0007669"/>
    <property type="project" value="UniProtKB-SubCell"/>
</dbReference>
<evidence type="ECO:0000256" key="12">
    <source>
        <dbReference type="ARBA" id="ARBA00023180"/>
    </source>
</evidence>
<evidence type="ECO:0000313" key="22">
    <source>
        <dbReference type="RefSeq" id="XP_013411589.1"/>
    </source>
</evidence>
<keyword evidence="8 18" id="KW-0472">Membrane</keyword>
<accession>A0A1S3JNP3</accession>
<evidence type="ECO:0000256" key="18">
    <source>
        <dbReference type="RuleBase" id="RU000687"/>
    </source>
</evidence>
<dbReference type="FunFam" id="2.70.170.10:FF:000003">
    <property type="entry name" value="Putative gamma-aminobutyric acid receptor subunit gamma-2"/>
    <property type="match status" value="1"/>
</dbReference>
<dbReference type="GO" id="GO:0034707">
    <property type="term" value="C:chloride channel complex"/>
    <property type="evidence" value="ECO:0007669"/>
    <property type="project" value="UniProtKB-KW"/>
</dbReference>
<keyword evidence="7 18" id="KW-0406">Ion transport</keyword>